<evidence type="ECO:0000256" key="1">
    <source>
        <dbReference type="ARBA" id="ARBA00004240"/>
    </source>
</evidence>
<feature type="domain" description="Glycosyl transferase family 28 C-terminal" evidence="6">
    <location>
        <begin position="1"/>
        <end position="140"/>
    </location>
</feature>
<dbReference type="Proteomes" id="UP001141950">
    <property type="component" value="Unassembled WGS sequence"/>
</dbReference>
<dbReference type="SUPFAM" id="SSF53756">
    <property type="entry name" value="UDP-Glycosyltransferase/glycogen phosphorylase"/>
    <property type="match status" value="1"/>
</dbReference>
<name>A0A9X2MWW7_9BACL</name>
<comment type="caution">
    <text evidence="7">The sequence shown here is derived from an EMBL/GenBank/DDBJ whole genome shotgun (WGS) entry which is preliminary data.</text>
</comment>
<keyword evidence="5" id="KW-0256">Endoplasmic reticulum</keyword>
<dbReference type="RefSeq" id="WP_257451829.1">
    <property type="nucleotide sequence ID" value="NZ_JANIPJ010000026.1"/>
</dbReference>
<comment type="subcellular location">
    <subcellularLocation>
        <location evidence="1">Endoplasmic reticulum</location>
    </subcellularLocation>
</comment>
<evidence type="ECO:0000256" key="3">
    <source>
        <dbReference type="ARBA" id="ARBA00022676"/>
    </source>
</evidence>
<dbReference type="InterPro" id="IPR007235">
    <property type="entry name" value="Glyco_trans_28_C"/>
</dbReference>
<keyword evidence="3" id="KW-0328">Glycosyltransferase</keyword>
<evidence type="ECO:0000256" key="5">
    <source>
        <dbReference type="ARBA" id="ARBA00022824"/>
    </source>
</evidence>
<dbReference type="Pfam" id="PF04101">
    <property type="entry name" value="Glyco_tran_28_C"/>
    <property type="match status" value="1"/>
</dbReference>
<dbReference type="Gene3D" id="3.40.50.2000">
    <property type="entry name" value="Glycogen Phosphorylase B"/>
    <property type="match status" value="1"/>
</dbReference>
<sequence>MIFLTIGTQRFPFGRLLETVDLLIENKIIQDKVIAQIGYTEYKAKQMETFQFADAETMDNYLAQADLLICHAGVGTITKALSMQKKVLIFPREKKFGEHVDDHQSEIAAVFKQRGHLTVAHNYEEMKEQIMHIYEQDFVPFQPQPSFLLDSIRDFVVSIDRRGKLS</sequence>
<evidence type="ECO:0000313" key="8">
    <source>
        <dbReference type="Proteomes" id="UP001141950"/>
    </source>
</evidence>
<organism evidence="7 8">
    <name type="scientific">Paenibacillus soyae</name>
    <dbReference type="NCBI Taxonomy" id="2969249"/>
    <lineage>
        <taxon>Bacteria</taxon>
        <taxon>Bacillati</taxon>
        <taxon>Bacillota</taxon>
        <taxon>Bacilli</taxon>
        <taxon>Bacillales</taxon>
        <taxon>Paenibacillaceae</taxon>
        <taxon>Paenibacillus</taxon>
    </lineage>
</organism>
<gene>
    <name evidence="7" type="ORF">NQZ67_26245</name>
</gene>
<keyword evidence="8" id="KW-1185">Reference proteome</keyword>
<protein>
    <submittedName>
        <fullName evidence="7">Glycosyltransferase family 28</fullName>
    </submittedName>
</protein>
<dbReference type="EMBL" id="JANIPJ010000026">
    <property type="protein sequence ID" value="MCR2807393.1"/>
    <property type="molecule type" value="Genomic_DNA"/>
</dbReference>
<dbReference type="GO" id="GO:0016758">
    <property type="term" value="F:hexosyltransferase activity"/>
    <property type="evidence" value="ECO:0007669"/>
    <property type="project" value="InterPro"/>
</dbReference>
<comment type="similarity">
    <text evidence="2">Belongs to the glycosyltransferase 28 family.</text>
</comment>
<dbReference type="AlphaFoldDB" id="A0A9X2MWW7"/>
<dbReference type="InterPro" id="IPR048097">
    <property type="entry name" value="Cps14G-like"/>
</dbReference>
<evidence type="ECO:0000256" key="4">
    <source>
        <dbReference type="ARBA" id="ARBA00022679"/>
    </source>
</evidence>
<evidence type="ECO:0000259" key="6">
    <source>
        <dbReference type="Pfam" id="PF04101"/>
    </source>
</evidence>
<evidence type="ECO:0000256" key="2">
    <source>
        <dbReference type="ARBA" id="ARBA00006962"/>
    </source>
</evidence>
<reference evidence="7" key="1">
    <citation type="submission" date="2022-08" db="EMBL/GenBank/DDBJ databases">
        <title>The genomic sequence of strain Paenibacillus sp. SCIV0701.</title>
        <authorList>
            <person name="Zhao H."/>
        </authorList>
    </citation>
    <scope>NUCLEOTIDE SEQUENCE</scope>
    <source>
        <strain evidence="7">SCIV0701</strain>
    </source>
</reference>
<keyword evidence="4" id="KW-0808">Transferase</keyword>
<evidence type="ECO:0000313" key="7">
    <source>
        <dbReference type="EMBL" id="MCR2807393.1"/>
    </source>
</evidence>
<proteinExistence type="inferred from homology"/>
<dbReference type="PANTHER" id="PTHR12867:SF6">
    <property type="entry name" value="N-ACETYLGLUCOSAMINYLDIPHOSPHODOLICHOL N-ACETYLGLUCOSAMINYLTRANSFERASE"/>
    <property type="match status" value="1"/>
</dbReference>
<dbReference type="GO" id="GO:0006488">
    <property type="term" value="P:dolichol-linked oligosaccharide biosynthetic process"/>
    <property type="evidence" value="ECO:0007669"/>
    <property type="project" value="InterPro"/>
</dbReference>
<dbReference type="InterPro" id="IPR039042">
    <property type="entry name" value="Alg13-like"/>
</dbReference>
<dbReference type="NCBIfam" id="NF041548">
    <property type="entry name" value="PssE"/>
    <property type="match status" value="1"/>
</dbReference>
<accession>A0A9X2MWW7</accession>
<dbReference type="PANTHER" id="PTHR12867">
    <property type="entry name" value="GLYCOSYL TRANSFERASE-RELATED"/>
    <property type="match status" value="1"/>
</dbReference>